<proteinExistence type="inferred from homology"/>
<dbReference type="AlphaFoldDB" id="A0A2M6R8G9"/>
<accession>A0A2M6R8G9</accession>
<evidence type="ECO:0000256" key="5">
    <source>
        <dbReference type="RuleBase" id="RU000660"/>
    </source>
</evidence>
<name>A0A2M6R8G9_9BACT</name>
<keyword evidence="2 5" id="KW-0689">Ribosomal protein</keyword>
<dbReference type="NCBIfam" id="TIGR00059">
    <property type="entry name" value="L17"/>
    <property type="match status" value="1"/>
</dbReference>
<dbReference type="InterPro" id="IPR036373">
    <property type="entry name" value="Ribosomal_bL17_sf"/>
</dbReference>
<dbReference type="GO" id="GO:0006412">
    <property type="term" value="P:translation"/>
    <property type="evidence" value="ECO:0007669"/>
    <property type="project" value="InterPro"/>
</dbReference>
<protein>
    <recommendedName>
        <fullName evidence="4 6">50S ribosomal protein L17</fullName>
    </recommendedName>
</protein>
<dbReference type="PANTHER" id="PTHR14413:SF16">
    <property type="entry name" value="LARGE RIBOSOMAL SUBUNIT PROTEIN BL17M"/>
    <property type="match status" value="1"/>
</dbReference>
<sequence>MISKLSRRSDARKSLIANCATSLILFGQVETTVSRAKTVQPYVEKILTCARKQTLSSRREVAKKLSDSRAVAKIFDIMVQNMATRTSGFTSIYHTRNRHGDGAPCAILSLNKELLNVADSKEVKINSKVSQGTQQIKE</sequence>
<evidence type="ECO:0000313" key="7">
    <source>
        <dbReference type="EMBL" id="PIS06934.1"/>
    </source>
</evidence>
<dbReference type="Proteomes" id="UP000231162">
    <property type="component" value="Unassembled WGS sequence"/>
</dbReference>
<dbReference type="InterPro" id="IPR000456">
    <property type="entry name" value="Ribosomal_bL17"/>
</dbReference>
<reference evidence="8" key="1">
    <citation type="submission" date="2017-09" db="EMBL/GenBank/DDBJ databases">
        <title>Depth-based differentiation of microbial function through sediment-hosted aquifers and enrichment of novel symbionts in the deep terrestrial subsurface.</title>
        <authorList>
            <person name="Probst A.J."/>
            <person name="Ladd B."/>
            <person name="Jarett J.K."/>
            <person name="Geller-Mcgrath D.E."/>
            <person name="Sieber C.M.K."/>
            <person name="Emerson J.B."/>
            <person name="Anantharaman K."/>
            <person name="Thomas B.C."/>
            <person name="Malmstrom R."/>
            <person name="Stieglmeier M."/>
            <person name="Klingl A."/>
            <person name="Woyke T."/>
            <person name="Ryan C.M."/>
            <person name="Banfield J.F."/>
        </authorList>
    </citation>
    <scope>NUCLEOTIDE SEQUENCE [LARGE SCALE GENOMIC DNA]</scope>
</reference>
<keyword evidence="3 5" id="KW-0687">Ribonucleoprotein</keyword>
<dbReference type="Pfam" id="PF01196">
    <property type="entry name" value="Ribosomal_L17"/>
    <property type="match status" value="1"/>
</dbReference>
<evidence type="ECO:0000256" key="3">
    <source>
        <dbReference type="ARBA" id="ARBA00023274"/>
    </source>
</evidence>
<evidence type="ECO:0000256" key="6">
    <source>
        <dbReference type="RuleBase" id="RU000661"/>
    </source>
</evidence>
<dbReference type="SUPFAM" id="SSF64263">
    <property type="entry name" value="Prokaryotic ribosomal protein L17"/>
    <property type="match status" value="1"/>
</dbReference>
<evidence type="ECO:0000313" key="8">
    <source>
        <dbReference type="Proteomes" id="UP000231162"/>
    </source>
</evidence>
<dbReference type="GO" id="GO:0003735">
    <property type="term" value="F:structural constituent of ribosome"/>
    <property type="evidence" value="ECO:0007669"/>
    <property type="project" value="InterPro"/>
</dbReference>
<dbReference type="GO" id="GO:0022625">
    <property type="term" value="C:cytosolic large ribosomal subunit"/>
    <property type="evidence" value="ECO:0007669"/>
    <property type="project" value="TreeGrafter"/>
</dbReference>
<comment type="caution">
    <text evidence="7">The sequence shown here is derived from an EMBL/GenBank/DDBJ whole genome shotgun (WGS) entry which is preliminary data.</text>
</comment>
<dbReference type="EMBL" id="PEZX01000029">
    <property type="protein sequence ID" value="PIS06934.1"/>
    <property type="molecule type" value="Genomic_DNA"/>
</dbReference>
<gene>
    <name evidence="7" type="ORF">COT79_02115</name>
</gene>
<evidence type="ECO:0000256" key="4">
    <source>
        <dbReference type="ARBA" id="ARBA00035494"/>
    </source>
</evidence>
<dbReference type="PANTHER" id="PTHR14413">
    <property type="entry name" value="RIBOSOMAL PROTEIN L17"/>
    <property type="match status" value="1"/>
</dbReference>
<organism evidence="7 8">
    <name type="scientific">Candidatus Berkelbacteria bacterium CG10_big_fil_rev_8_21_14_0_10_43_14</name>
    <dbReference type="NCBI Taxonomy" id="1974515"/>
    <lineage>
        <taxon>Bacteria</taxon>
        <taxon>Candidatus Berkelbacteria</taxon>
    </lineage>
</organism>
<dbReference type="Gene3D" id="3.90.1030.10">
    <property type="entry name" value="Ribosomal protein L17"/>
    <property type="match status" value="1"/>
</dbReference>
<evidence type="ECO:0000256" key="2">
    <source>
        <dbReference type="ARBA" id="ARBA00022980"/>
    </source>
</evidence>
<evidence type="ECO:0000256" key="1">
    <source>
        <dbReference type="ARBA" id="ARBA00008777"/>
    </source>
</evidence>
<comment type="similarity">
    <text evidence="1 5">Belongs to the bacterial ribosomal protein bL17 family.</text>
</comment>